<dbReference type="Gene3D" id="3.20.20.150">
    <property type="entry name" value="Divalent-metal-dependent TIM barrel enzymes"/>
    <property type="match status" value="1"/>
</dbReference>
<dbReference type="EMBL" id="JAGGDJ010000019">
    <property type="protein sequence ID" value="MBO7746540.1"/>
    <property type="molecule type" value="Genomic_DNA"/>
</dbReference>
<name>A0ABS3WDY2_9BACL</name>
<dbReference type="InterPro" id="IPR050312">
    <property type="entry name" value="IolE/XylAMocC-like"/>
</dbReference>
<protein>
    <submittedName>
        <fullName evidence="2">Sugar phosphate isomerase/epimerase</fullName>
    </submittedName>
</protein>
<dbReference type="GO" id="GO:0016853">
    <property type="term" value="F:isomerase activity"/>
    <property type="evidence" value="ECO:0007669"/>
    <property type="project" value="UniProtKB-KW"/>
</dbReference>
<evidence type="ECO:0000259" key="1">
    <source>
        <dbReference type="Pfam" id="PF01261"/>
    </source>
</evidence>
<reference evidence="2 3" key="1">
    <citation type="submission" date="2021-03" db="EMBL/GenBank/DDBJ databases">
        <title>Paenibacillus artemisicola MWE-103 whole genome sequence.</title>
        <authorList>
            <person name="Ham Y.J."/>
        </authorList>
    </citation>
    <scope>NUCLEOTIDE SEQUENCE [LARGE SCALE GENOMIC DNA]</scope>
    <source>
        <strain evidence="2 3">MWE-103</strain>
    </source>
</reference>
<dbReference type="RefSeq" id="WP_208849303.1">
    <property type="nucleotide sequence ID" value="NZ_JAGGDJ010000019.1"/>
</dbReference>
<evidence type="ECO:0000313" key="3">
    <source>
        <dbReference type="Proteomes" id="UP000670947"/>
    </source>
</evidence>
<proteinExistence type="predicted"/>
<dbReference type="Proteomes" id="UP000670947">
    <property type="component" value="Unassembled WGS sequence"/>
</dbReference>
<organism evidence="2 3">
    <name type="scientific">Paenibacillus artemisiicola</name>
    <dbReference type="NCBI Taxonomy" id="1172618"/>
    <lineage>
        <taxon>Bacteria</taxon>
        <taxon>Bacillati</taxon>
        <taxon>Bacillota</taxon>
        <taxon>Bacilli</taxon>
        <taxon>Bacillales</taxon>
        <taxon>Paenibacillaceae</taxon>
        <taxon>Paenibacillus</taxon>
    </lineage>
</organism>
<dbReference type="SUPFAM" id="SSF51658">
    <property type="entry name" value="Xylose isomerase-like"/>
    <property type="match status" value="1"/>
</dbReference>
<sequence length="331" mass="36117">MRIGLSMYGTTYAMGLHPRAERKAMTAEGVIAWAMRAGLQGVELPDNLLAQSDLPAIVRLTKEQGLYVTVASGGYDPAKLAEACRIAQAAGAPIVRTVVGGARIGGDRRPLAGRWGAFMADVREGLAAATEAAERAGVTLALENHQDLASEELLWLCESIGSPHFGLTLDTGNPLATAEEPIDFARRIMPHIRNVHLKDYWIYPSEEGFRLVRSPIGQGAVDFPALFALLREHGPADLPMSIEIGALEARHIRVLADDYWPEYPSRSARQLAELLRFVQSHARPAGDWRTPHEREAAPEAVAAYERAQLRTSIAYLLPLVSEREDGEEAVS</sequence>
<dbReference type="PANTHER" id="PTHR12110:SF53">
    <property type="entry name" value="BLR5974 PROTEIN"/>
    <property type="match status" value="1"/>
</dbReference>
<accession>A0ABS3WDY2</accession>
<dbReference type="InterPro" id="IPR036237">
    <property type="entry name" value="Xyl_isomerase-like_sf"/>
</dbReference>
<keyword evidence="2" id="KW-0413">Isomerase</keyword>
<dbReference type="PANTHER" id="PTHR12110">
    <property type="entry name" value="HYDROXYPYRUVATE ISOMERASE"/>
    <property type="match status" value="1"/>
</dbReference>
<feature type="domain" description="Xylose isomerase-like TIM barrel" evidence="1">
    <location>
        <begin position="32"/>
        <end position="244"/>
    </location>
</feature>
<dbReference type="InterPro" id="IPR013022">
    <property type="entry name" value="Xyl_isomerase-like_TIM-brl"/>
</dbReference>
<comment type="caution">
    <text evidence="2">The sequence shown here is derived from an EMBL/GenBank/DDBJ whole genome shotgun (WGS) entry which is preliminary data.</text>
</comment>
<evidence type="ECO:0000313" key="2">
    <source>
        <dbReference type="EMBL" id="MBO7746540.1"/>
    </source>
</evidence>
<keyword evidence="3" id="KW-1185">Reference proteome</keyword>
<gene>
    <name evidence="2" type="ORF">I8J29_20195</name>
</gene>
<dbReference type="Pfam" id="PF01261">
    <property type="entry name" value="AP_endonuc_2"/>
    <property type="match status" value="1"/>
</dbReference>